<proteinExistence type="predicted"/>
<keyword evidence="3" id="KW-1185">Reference proteome</keyword>
<feature type="chain" id="PRO_5045437534" description="Secreted protein" evidence="1">
    <location>
        <begin position="23"/>
        <end position="87"/>
    </location>
</feature>
<protein>
    <recommendedName>
        <fullName evidence="4">Secreted protein</fullName>
    </recommendedName>
</protein>
<reference evidence="2 3" key="1">
    <citation type="submission" date="2024-02" db="EMBL/GenBank/DDBJ databases">
        <authorList>
            <person name="Chen Y."/>
            <person name="Shah S."/>
            <person name="Dougan E. K."/>
            <person name="Thang M."/>
            <person name="Chan C."/>
        </authorList>
    </citation>
    <scope>NUCLEOTIDE SEQUENCE [LARGE SCALE GENOMIC DNA]</scope>
</reference>
<evidence type="ECO:0008006" key="4">
    <source>
        <dbReference type="Google" id="ProtNLM"/>
    </source>
</evidence>
<comment type="caution">
    <text evidence="2">The sequence shown here is derived from an EMBL/GenBank/DDBJ whole genome shotgun (WGS) entry which is preliminary data.</text>
</comment>
<keyword evidence="1" id="KW-0732">Signal</keyword>
<accession>A0ABP0PLD1</accession>
<dbReference type="Proteomes" id="UP001642464">
    <property type="component" value="Unassembled WGS sequence"/>
</dbReference>
<evidence type="ECO:0000256" key="1">
    <source>
        <dbReference type="SAM" id="SignalP"/>
    </source>
</evidence>
<gene>
    <name evidence="2" type="ORF">SCF082_LOCUS36883</name>
</gene>
<organism evidence="2 3">
    <name type="scientific">Durusdinium trenchii</name>
    <dbReference type="NCBI Taxonomy" id="1381693"/>
    <lineage>
        <taxon>Eukaryota</taxon>
        <taxon>Sar</taxon>
        <taxon>Alveolata</taxon>
        <taxon>Dinophyceae</taxon>
        <taxon>Suessiales</taxon>
        <taxon>Symbiodiniaceae</taxon>
        <taxon>Durusdinium</taxon>
    </lineage>
</organism>
<feature type="signal peptide" evidence="1">
    <location>
        <begin position="1"/>
        <end position="22"/>
    </location>
</feature>
<evidence type="ECO:0000313" key="3">
    <source>
        <dbReference type="Proteomes" id="UP001642464"/>
    </source>
</evidence>
<evidence type="ECO:0000313" key="2">
    <source>
        <dbReference type="EMBL" id="CAK9076561.1"/>
    </source>
</evidence>
<name>A0ABP0PLD1_9DINO</name>
<sequence>MLLMQMPCSVLLTATSVAFMDAKRICLWHSNCTDWLPNRGIHSLNGAWGSCVSQAWVVKLQRMRRKLFIGTLWQQRGGILKRRMHLL</sequence>
<dbReference type="EMBL" id="CAXAMM010037014">
    <property type="protein sequence ID" value="CAK9076561.1"/>
    <property type="molecule type" value="Genomic_DNA"/>
</dbReference>